<feature type="chain" id="PRO_5046594479" evidence="2">
    <location>
        <begin position="27"/>
        <end position="168"/>
    </location>
</feature>
<feature type="signal peptide" evidence="2">
    <location>
        <begin position="1"/>
        <end position="26"/>
    </location>
</feature>
<reference evidence="3 4" key="1">
    <citation type="submission" date="2024-09" db="EMBL/GenBank/DDBJ databases">
        <authorList>
            <person name="Sun Q."/>
            <person name="Mori K."/>
        </authorList>
    </citation>
    <scope>NUCLEOTIDE SEQUENCE [LARGE SCALE GENOMIC DNA]</scope>
    <source>
        <strain evidence="3 4">CCM 7765</strain>
    </source>
</reference>
<feature type="region of interest" description="Disordered" evidence="1">
    <location>
        <begin position="93"/>
        <end position="113"/>
    </location>
</feature>
<evidence type="ECO:0000256" key="1">
    <source>
        <dbReference type="SAM" id="MobiDB-lite"/>
    </source>
</evidence>
<accession>A0ABV6HER0</accession>
<dbReference type="RefSeq" id="WP_130854656.1">
    <property type="nucleotide sequence ID" value="NZ_JBHLWO010000001.1"/>
</dbReference>
<organism evidence="3 4">
    <name type="scientific">Olivibacter oleidegradans</name>
    <dbReference type="NCBI Taxonomy" id="760123"/>
    <lineage>
        <taxon>Bacteria</taxon>
        <taxon>Pseudomonadati</taxon>
        <taxon>Bacteroidota</taxon>
        <taxon>Sphingobacteriia</taxon>
        <taxon>Sphingobacteriales</taxon>
        <taxon>Sphingobacteriaceae</taxon>
        <taxon>Olivibacter</taxon>
    </lineage>
</organism>
<sequence length="168" mass="18099">MKQRFTSIKIWLLLSGLTLLTLSSFAQGVIVNQDGTISIQNGSTIISSNGSVSTVHGSIIVNADGSHSVIAGSSVINANGTVSTIALPLASEKEDNHPFSDSKDSDKQYFPPRHNKKINISKSQKLKQNPSLTIPVESFSHPVSTDPFQLNNDKNLRQKNKSVVSISN</sequence>
<feature type="compositionally biased region" description="Basic and acidic residues" evidence="1">
    <location>
        <begin position="93"/>
        <end position="107"/>
    </location>
</feature>
<comment type="caution">
    <text evidence="3">The sequence shown here is derived from an EMBL/GenBank/DDBJ whole genome shotgun (WGS) entry which is preliminary data.</text>
</comment>
<dbReference type="Proteomes" id="UP001589774">
    <property type="component" value="Unassembled WGS sequence"/>
</dbReference>
<protein>
    <submittedName>
        <fullName evidence="3">Uncharacterized protein</fullName>
    </submittedName>
</protein>
<name>A0ABV6HER0_9SPHI</name>
<dbReference type="EMBL" id="JBHLWO010000001">
    <property type="protein sequence ID" value="MFC0317373.1"/>
    <property type="molecule type" value="Genomic_DNA"/>
</dbReference>
<gene>
    <name evidence="3" type="ORF">ACFFI0_03590</name>
</gene>
<evidence type="ECO:0000313" key="3">
    <source>
        <dbReference type="EMBL" id="MFC0317373.1"/>
    </source>
</evidence>
<proteinExistence type="predicted"/>
<evidence type="ECO:0000256" key="2">
    <source>
        <dbReference type="SAM" id="SignalP"/>
    </source>
</evidence>
<evidence type="ECO:0000313" key="4">
    <source>
        <dbReference type="Proteomes" id="UP001589774"/>
    </source>
</evidence>
<keyword evidence="4" id="KW-1185">Reference proteome</keyword>
<keyword evidence="2" id="KW-0732">Signal</keyword>